<dbReference type="Gene3D" id="3.10.20.30">
    <property type="match status" value="1"/>
</dbReference>
<evidence type="ECO:0000256" key="4">
    <source>
        <dbReference type="ARBA" id="ARBA00023002"/>
    </source>
</evidence>
<keyword evidence="4" id="KW-0560">Oxidoreductase</keyword>
<feature type="domain" description="2Fe-2S ferredoxin-type" evidence="7">
    <location>
        <begin position="235"/>
        <end position="320"/>
    </location>
</feature>
<reference evidence="9 10" key="1">
    <citation type="submission" date="2016-03" db="EMBL/GenBank/DDBJ databases">
        <title>Acetic acid bacteria sequencing.</title>
        <authorList>
            <person name="Brandt J."/>
            <person name="Jakob F."/>
            <person name="Vogel R.F."/>
        </authorList>
    </citation>
    <scope>NUCLEOTIDE SEQUENCE [LARGE SCALE GENOMIC DNA]</scope>
    <source>
        <strain evidence="9 10">TMW2.1153</strain>
    </source>
</reference>
<evidence type="ECO:0000256" key="5">
    <source>
        <dbReference type="ARBA" id="ARBA00023004"/>
    </source>
</evidence>
<dbReference type="CDD" id="cd06185">
    <property type="entry name" value="PDR_like"/>
    <property type="match status" value="1"/>
</dbReference>
<evidence type="ECO:0000256" key="1">
    <source>
        <dbReference type="ARBA" id="ARBA00022630"/>
    </source>
</evidence>
<dbReference type="SUPFAM" id="SSF63380">
    <property type="entry name" value="Riboflavin synthase domain-like"/>
    <property type="match status" value="1"/>
</dbReference>
<dbReference type="PROSITE" id="PS51384">
    <property type="entry name" value="FAD_FR"/>
    <property type="match status" value="1"/>
</dbReference>
<keyword evidence="9" id="KW-0489">Methyltransferase</keyword>
<keyword evidence="1" id="KW-0285">Flavoprotein</keyword>
<dbReference type="InterPro" id="IPR012675">
    <property type="entry name" value="Beta-grasp_dom_sf"/>
</dbReference>
<evidence type="ECO:0000259" key="7">
    <source>
        <dbReference type="PROSITE" id="PS51085"/>
    </source>
</evidence>
<dbReference type="InterPro" id="IPR050415">
    <property type="entry name" value="MRET"/>
</dbReference>
<gene>
    <name evidence="9" type="ORF">A0U92_15800</name>
</gene>
<keyword evidence="2" id="KW-0001">2Fe-2S</keyword>
<dbReference type="GO" id="GO:0051537">
    <property type="term" value="F:2 iron, 2 sulfur cluster binding"/>
    <property type="evidence" value="ECO:0007669"/>
    <property type="project" value="UniProtKB-KW"/>
</dbReference>
<accession>A0A1U9KJQ9</accession>
<dbReference type="Pfam" id="PF00111">
    <property type="entry name" value="Fer2"/>
    <property type="match status" value="1"/>
</dbReference>
<protein>
    <submittedName>
        <fullName evidence="9">Vanillate O-demethylase oxidoreductase subunit</fullName>
    </submittedName>
</protein>
<proteinExistence type="predicted"/>
<dbReference type="InterPro" id="IPR017927">
    <property type="entry name" value="FAD-bd_FR_type"/>
</dbReference>
<dbReference type="InterPro" id="IPR017938">
    <property type="entry name" value="Riboflavin_synthase-like_b-brl"/>
</dbReference>
<dbReference type="InterPro" id="IPR036010">
    <property type="entry name" value="2Fe-2S_ferredoxin-like_sf"/>
</dbReference>
<feature type="domain" description="FAD-binding FR-type" evidence="8">
    <location>
        <begin position="8"/>
        <end position="109"/>
    </location>
</feature>
<keyword evidence="10" id="KW-1185">Reference proteome</keyword>
<dbReference type="Gene3D" id="3.40.50.80">
    <property type="entry name" value="Nucleotide-binding domain of ferredoxin-NADP reductase (FNR) module"/>
    <property type="match status" value="1"/>
</dbReference>
<dbReference type="PANTHER" id="PTHR47354">
    <property type="entry name" value="NADH OXIDOREDUCTASE HCR"/>
    <property type="match status" value="1"/>
</dbReference>
<dbReference type="InterPro" id="IPR006058">
    <property type="entry name" value="2Fe2S_fd_BS"/>
</dbReference>
<dbReference type="RefSeq" id="WP_077813981.1">
    <property type="nucleotide sequence ID" value="NZ_CP014692.1"/>
</dbReference>
<evidence type="ECO:0000313" key="10">
    <source>
        <dbReference type="Proteomes" id="UP000188937"/>
    </source>
</evidence>
<dbReference type="GO" id="GO:0016491">
    <property type="term" value="F:oxidoreductase activity"/>
    <property type="evidence" value="ECO:0007669"/>
    <property type="project" value="UniProtKB-KW"/>
</dbReference>
<dbReference type="SUPFAM" id="SSF54292">
    <property type="entry name" value="2Fe-2S ferredoxin-like"/>
    <property type="match status" value="1"/>
</dbReference>
<dbReference type="PANTHER" id="PTHR47354:SF1">
    <property type="entry name" value="CARNITINE MONOOXYGENASE REDUCTASE SUBUNIT"/>
    <property type="match status" value="1"/>
</dbReference>
<dbReference type="InterPro" id="IPR039261">
    <property type="entry name" value="FNR_nucleotide-bd"/>
</dbReference>
<evidence type="ECO:0000256" key="2">
    <source>
        <dbReference type="ARBA" id="ARBA00022714"/>
    </source>
</evidence>
<evidence type="ECO:0000313" key="9">
    <source>
        <dbReference type="EMBL" id="AQS85978.1"/>
    </source>
</evidence>
<evidence type="ECO:0000256" key="6">
    <source>
        <dbReference type="ARBA" id="ARBA00023014"/>
    </source>
</evidence>
<dbReference type="InterPro" id="IPR001041">
    <property type="entry name" value="2Fe-2S_ferredoxin-type"/>
</dbReference>
<evidence type="ECO:0000259" key="8">
    <source>
        <dbReference type="PROSITE" id="PS51384"/>
    </source>
</evidence>
<dbReference type="OrthoDB" id="9792185at2"/>
<dbReference type="GO" id="GO:0046872">
    <property type="term" value="F:metal ion binding"/>
    <property type="evidence" value="ECO:0007669"/>
    <property type="project" value="UniProtKB-KW"/>
</dbReference>
<sequence length="320" mass="33717">MNASTPSGQTLSVKVGAAEHLGDVLSFSLISEDGSPLPAWEAGAHVDLFLGDGLVRQYSLCGDPADRSCYRLAVLREPASRGGSQAVHDQVSPGQAMTIGLPRNLFPLAPDGEHTILVGGGIGVTPLIAMAYELYDRKRAFTLHYVARNPVFAPLLAEMPFADSVIVHDRSSKDAARFDLEAALKPAAASAEAHVYTCGPIGLMDAVFEAGHKLGYPDSLLHREAFSAQPVTGGEGFTVLAAKSGVRVEVGSDESIATALGKAGVKVTLSCEQGICGTCVVSVLEGEAEHRDEYLTEDERTDQIALCCSRSKTPLLVVDI</sequence>
<keyword evidence="3" id="KW-0479">Metal-binding</keyword>
<dbReference type="AlphaFoldDB" id="A0A1U9KJQ9"/>
<dbReference type="KEGG" id="aace:A0U92_15800"/>
<evidence type="ECO:0000256" key="3">
    <source>
        <dbReference type="ARBA" id="ARBA00022723"/>
    </source>
</evidence>
<dbReference type="Proteomes" id="UP000188937">
    <property type="component" value="Chromosome"/>
</dbReference>
<keyword evidence="5" id="KW-0408">Iron</keyword>
<keyword evidence="6" id="KW-0411">Iron-sulfur</keyword>
<dbReference type="EMBL" id="CP014692">
    <property type="protein sequence ID" value="AQS85978.1"/>
    <property type="molecule type" value="Genomic_DNA"/>
</dbReference>
<dbReference type="PROSITE" id="PS51085">
    <property type="entry name" value="2FE2S_FER_2"/>
    <property type="match status" value="1"/>
</dbReference>
<dbReference type="PROSITE" id="PS00197">
    <property type="entry name" value="2FE2S_FER_1"/>
    <property type="match status" value="1"/>
</dbReference>
<dbReference type="GO" id="GO:0008168">
    <property type="term" value="F:methyltransferase activity"/>
    <property type="evidence" value="ECO:0007669"/>
    <property type="project" value="UniProtKB-KW"/>
</dbReference>
<dbReference type="GO" id="GO:0032259">
    <property type="term" value="P:methylation"/>
    <property type="evidence" value="ECO:0007669"/>
    <property type="project" value="UniProtKB-KW"/>
</dbReference>
<name>A0A1U9KJQ9_ACEAC</name>
<dbReference type="STRING" id="435.A0U92_15800"/>
<dbReference type="Gene3D" id="2.40.30.10">
    <property type="entry name" value="Translation factors"/>
    <property type="match status" value="1"/>
</dbReference>
<dbReference type="CDD" id="cd00207">
    <property type="entry name" value="fer2"/>
    <property type="match status" value="1"/>
</dbReference>
<dbReference type="PRINTS" id="PR00409">
    <property type="entry name" value="PHDIOXRDTASE"/>
</dbReference>
<organism evidence="9 10">
    <name type="scientific">Acetobacter aceti</name>
    <dbReference type="NCBI Taxonomy" id="435"/>
    <lineage>
        <taxon>Bacteria</taxon>
        <taxon>Pseudomonadati</taxon>
        <taxon>Pseudomonadota</taxon>
        <taxon>Alphaproteobacteria</taxon>
        <taxon>Acetobacterales</taxon>
        <taxon>Acetobacteraceae</taxon>
        <taxon>Acetobacter</taxon>
        <taxon>Acetobacter subgen. Acetobacter</taxon>
    </lineage>
</organism>
<dbReference type="SUPFAM" id="SSF52343">
    <property type="entry name" value="Ferredoxin reductase-like, C-terminal NADP-linked domain"/>
    <property type="match status" value="1"/>
</dbReference>
<keyword evidence="9" id="KW-0808">Transferase</keyword>